<dbReference type="GO" id="GO:0003735">
    <property type="term" value="F:structural constituent of ribosome"/>
    <property type="evidence" value="ECO:0007669"/>
    <property type="project" value="InterPro"/>
</dbReference>
<dbReference type="FunFam" id="1.20.5.110:FF:000003">
    <property type="entry name" value="60S ribosomal protein L13"/>
    <property type="match status" value="1"/>
</dbReference>
<organism evidence="4 5">
    <name type="scientific">Smittium mucronatum</name>
    <dbReference type="NCBI Taxonomy" id="133383"/>
    <lineage>
        <taxon>Eukaryota</taxon>
        <taxon>Fungi</taxon>
        <taxon>Fungi incertae sedis</taxon>
        <taxon>Zoopagomycota</taxon>
        <taxon>Kickxellomycotina</taxon>
        <taxon>Harpellomycetes</taxon>
        <taxon>Harpellales</taxon>
        <taxon>Legeriomycetaceae</taxon>
        <taxon>Smittium</taxon>
    </lineage>
</organism>
<dbReference type="Pfam" id="PF01294">
    <property type="entry name" value="Ribosomal_L13e"/>
    <property type="match status" value="1"/>
</dbReference>
<protein>
    <submittedName>
        <fullName evidence="4">60S ribosomal protein L13</fullName>
    </submittedName>
</protein>
<evidence type="ECO:0000313" key="5">
    <source>
        <dbReference type="Proteomes" id="UP000187455"/>
    </source>
</evidence>
<keyword evidence="2 4" id="KW-0689">Ribosomal protein</keyword>
<dbReference type="AlphaFoldDB" id="A0A1R0GVA5"/>
<sequence>MKHNNQLPNQHFRKEWQLRVKTWFDQPGRKLRRHRNRVAKAAKIAPRPTERLRPVVRCPTIKYNRKLRVGRGFTLDELKAAKISARYAQTIGIAVDFRRRNRSDESLNANVARLADYKSRLIVLPRAQSKRTPELISAYKSAVQLKGDLAPIANNVVVEEPRAITEEEKKVNAFYTLRQARANKRYRGVRDALAKARAEEEAQKVKK</sequence>
<dbReference type="InterPro" id="IPR001380">
    <property type="entry name" value="Ribosomal_eL13"/>
</dbReference>
<proteinExistence type="inferred from homology"/>
<dbReference type="Proteomes" id="UP000187455">
    <property type="component" value="Unassembled WGS sequence"/>
</dbReference>
<evidence type="ECO:0000313" key="4">
    <source>
        <dbReference type="EMBL" id="OLY80840.1"/>
    </source>
</evidence>
<evidence type="ECO:0000256" key="1">
    <source>
        <dbReference type="ARBA" id="ARBA00005640"/>
    </source>
</evidence>
<evidence type="ECO:0000256" key="3">
    <source>
        <dbReference type="ARBA" id="ARBA00023274"/>
    </source>
</evidence>
<accession>A0A1R0GVA5</accession>
<dbReference type="GO" id="GO:0022625">
    <property type="term" value="C:cytosolic large ribosomal subunit"/>
    <property type="evidence" value="ECO:0007669"/>
    <property type="project" value="TreeGrafter"/>
</dbReference>
<dbReference type="OrthoDB" id="10264538at2759"/>
<keyword evidence="3" id="KW-0687">Ribonucleoprotein</keyword>
<dbReference type="PANTHER" id="PTHR11722:SF0">
    <property type="entry name" value="LARGE RIBOSOMAL SUBUNIT PROTEIN EL13"/>
    <property type="match status" value="1"/>
</dbReference>
<dbReference type="GO" id="GO:0006412">
    <property type="term" value="P:translation"/>
    <property type="evidence" value="ECO:0007669"/>
    <property type="project" value="InterPro"/>
</dbReference>
<dbReference type="HAMAP" id="MF_00499">
    <property type="entry name" value="Ribosomal_eL13"/>
    <property type="match status" value="1"/>
</dbReference>
<dbReference type="PANTHER" id="PTHR11722">
    <property type="entry name" value="60S RIBOSOMAL PROTEIN L13"/>
    <property type="match status" value="1"/>
</dbReference>
<comment type="caution">
    <text evidence="4">The sequence shown here is derived from an EMBL/GenBank/DDBJ whole genome shotgun (WGS) entry which is preliminary data.</text>
</comment>
<comment type="similarity">
    <text evidence="1">Belongs to the eukaryotic ribosomal protein eL13 family.</text>
</comment>
<dbReference type="GO" id="GO:0003723">
    <property type="term" value="F:RNA binding"/>
    <property type="evidence" value="ECO:0007669"/>
    <property type="project" value="TreeGrafter"/>
</dbReference>
<name>A0A1R0GVA5_9FUNG</name>
<dbReference type="STRING" id="133383.A0A1R0GVA5"/>
<evidence type="ECO:0000256" key="2">
    <source>
        <dbReference type="ARBA" id="ARBA00022980"/>
    </source>
</evidence>
<dbReference type="EMBL" id="LSSL01003075">
    <property type="protein sequence ID" value="OLY80840.1"/>
    <property type="molecule type" value="Genomic_DNA"/>
</dbReference>
<gene>
    <name evidence="4" type="ORF">AYI68_g5057</name>
</gene>
<reference evidence="4 5" key="1">
    <citation type="journal article" date="2016" name="Mol. Biol. Evol.">
        <title>Genome-Wide Survey of Gut Fungi (Harpellales) Reveals the First Horizontally Transferred Ubiquitin Gene from a Mosquito Host.</title>
        <authorList>
            <person name="Wang Y."/>
            <person name="White M.M."/>
            <person name="Kvist S."/>
            <person name="Moncalvo J.M."/>
        </authorList>
    </citation>
    <scope>NUCLEOTIDE SEQUENCE [LARGE SCALE GENOMIC DNA]</scope>
    <source>
        <strain evidence="4 5">ALG-7-W6</strain>
    </source>
</reference>
<keyword evidence="5" id="KW-1185">Reference proteome</keyword>
<dbReference type="Gene3D" id="1.20.5.110">
    <property type="match status" value="1"/>
</dbReference>